<proteinExistence type="predicted"/>
<evidence type="ECO:0000313" key="1">
    <source>
        <dbReference type="EMBL" id="KAJ7038808.1"/>
    </source>
</evidence>
<comment type="caution">
    <text evidence="1">The sequence shown here is derived from an EMBL/GenBank/DDBJ whole genome shotgun (WGS) entry which is preliminary data.</text>
</comment>
<dbReference type="Gene3D" id="1.25.40.10">
    <property type="entry name" value="Tetratricopeptide repeat domain"/>
    <property type="match status" value="1"/>
</dbReference>
<protein>
    <submittedName>
        <fullName evidence="1">Uncharacterized protein</fullName>
    </submittedName>
</protein>
<dbReference type="EMBL" id="JARJCM010000030">
    <property type="protein sequence ID" value="KAJ7038808.1"/>
    <property type="molecule type" value="Genomic_DNA"/>
</dbReference>
<reference evidence="1" key="1">
    <citation type="submission" date="2023-03" db="EMBL/GenBank/DDBJ databases">
        <title>Massive genome expansion in bonnet fungi (Mycena s.s.) driven by repeated elements and novel gene families across ecological guilds.</title>
        <authorList>
            <consortium name="Lawrence Berkeley National Laboratory"/>
            <person name="Harder C.B."/>
            <person name="Miyauchi S."/>
            <person name="Viragh M."/>
            <person name="Kuo A."/>
            <person name="Thoen E."/>
            <person name="Andreopoulos B."/>
            <person name="Lu D."/>
            <person name="Skrede I."/>
            <person name="Drula E."/>
            <person name="Henrissat B."/>
            <person name="Morin E."/>
            <person name="Kohler A."/>
            <person name="Barry K."/>
            <person name="LaButti K."/>
            <person name="Morin E."/>
            <person name="Salamov A."/>
            <person name="Lipzen A."/>
            <person name="Mereny Z."/>
            <person name="Hegedus B."/>
            <person name="Baldrian P."/>
            <person name="Stursova M."/>
            <person name="Weitz H."/>
            <person name="Taylor A."/>
            <person name="Grigoriev I.V."/>
            <person name="Nagy L.G."/>
            <person name="Martin F."/>
            <person name="Kauserud H."/>
        </authorList>
    </citation>
    <scope>NUCLEOTIDE SEQUENCE</scope>
    <source>
        <strain evidence="1">CBHHK200</strain>
    </source>
</reference>
<organism evidence="1 2">
    <name type="scientific">Mycena alexandri</name>
    <dbReference type="NCBI Taxonomy" id="1745969"/>
    <lineage>
        <taxon>Eukaryota</taxon>
        <taxon>Fungi</taxon>
        <taxon>Dikarya</taxon>
        <taxon>Basidiomycota</taxon>
        <taxon>Agaricomycotina</taxon>
        <taxon>Agaricomycetes</taxon>
        <taxon>Agaricomycetidae</taxon>
        <taxon>Agaricales</taxon>
        <taxon>Marasmiineae</taxon>
        <taxon>Mycenaceae</taxon>
        <taxon>Mycena</taxon>
    </lineage>
</organism>
<gene>
    <name evidence="1" type="ORF">C8F04DRAFT_349273</name>
</gene>
<dbReference type="InterPro" id="IPR011990">
    <property type="entry name" value="TPR-like_helical_dom_sf"/>
</dbReference>
<sequence>MQALCVTATSKAYRNKGDLRAALAQGSEARRISQASGNLTAEVWVSQQYASCCVMVGDYASAANLCAAITSILSALGLADVHAYRNLLNVSAEIFDRRTEYGAALALRLRIYHSRRAFDDLPKAWDLLNTALIEIELEDLASAEQRVRTARSAVSPTVWKQAGIDIIADVVEASLNFHKGYYPKATEGFQRVITNTNWIDMGMVAMEKLSNLAFKTSDIPTATRCSVLLLVSAYKADDLATKHQALRRLGDIYLSRADSETALVLLQVALEGFRVMGVHRGIADCLIRMGDVWQERGD</sequence>
<dbReference type="SUPFAM" id="SSF48452">
    <property type="entry name" value="TPR-like"/>
    <property type="match status" value="1"/>
</dbReference>
<name>A0AAD6T6R9_9AGAR</name>
<dbReference type="AlphaFoldDB" id="A0AAD6T6R9"/>
<dbReference type="Proteomes" id="UP001218188">
    <property type="component" value="Unassembled WGS sequence"/>
</dbReference>
<evidence type="ECO:0000313" key="2">
    <source>
        <dbReference type="Proteomes" id="UP001218188"/>
    </source>
</evidence>
<accession>A0AAD6T6R9</accession>
<keyword evidence="2" id="KW-1185">Reference proteome</keyword>